<feature type="transmembrane region" description="Helical" evidence="5">
    <location>
        <begin position="38"/>
        <end position="56"/>
    </location>
</feature>
<comment type="subcellular location">
    <subcellularLocation>
        <location evidence="5">Cell membrane</location>
        <topology evidence="5">Multi-pass membrane protein</topology>
    </subcellularLocation>
    <subcellularLocation>
        <location evidence="1">Endomembrane system</location>
        <topology evidence="1">Multi-pass membrane protein</topology>
    </subcellularLocation>
    <subcellularLocation>
        <location evidence="6">Membrane</location>
        <topology evidence="6">Multi-pass membrane protein</topology>
    </subcellularLocation>
</comment>
<feature type="transmembrane region" description="Helical" evidence="5">
    <location>
        <begin position="130"/>
        <end position="149"/>
    </location>
</feature>
<comment type="subunit">
    <text evidence="5">NDH-1 is composed of 14 different subunits. Subunits NuoA, H, J, K, L, M, N constitute the membrane sector of the complex.</text>
</comment>
<evidence type="ECO:0000256" key="2">
    <source>
        <dbReference type="ARBA" id="ARBA00022692"/>
    </source>
</evidence>
<feature type="transmembrane region" description="Helical" evidence="5">
    <location>
        <begin position="107"/>
        <end position="124"/>
    </location>
</feature>
<dbReference type="PRINTS" id="PR01434">
    <property type="entry name" value="NADHDHGNASE5"/>
</dbReference>
<feature type="transmembrane region" description="Helical" evidence="5">
    <location>
        <begin position="161"/>
        <end position="182"/>
    </location>
</feature>
<dbReference type="Pfam" id="PF00361">
    <property type="entry name" value="Proton_antipo_M"/>
    <property type="match status" value="1"/>
</dbReference>
<feature type="transmembrane region" description="Helical" evidence="5">
    <location>
        <begin position="241"/>
        <end position="263"/>
    </location>
</feature>
<keyword evidence="5" id="KW-1003">Cell membrane</keyword>
<feature type="domain" description="NADH:quinone oxidoreductase/Mrp antiporter transmembrane" evidence="7">
    <location>
        <begin position="127"/>
        <end position="428"/>
    </location>
</feature>
<feature type="transmembrane region" description="Helical" evidence="5">
    <location>
        <begin position="414"/>
        <end position="434"/>
    </location>
</feature>
<keyword evidence="5" id="KW-0520">NAD</keyword>
<keyword evidence="3 5" id="KW-1133">Transmembrane helix</keyword>
<feature type="transmembrane region" description="Helical" evidence="5">
    <location>
        <begin position="275"/>
        <end position="294"/>
    </location>
</feature>
<comment type="catalytic activity">
    <reaction evidence="5">
        <text>a quinone + NADH + 5 H(+)(in) = a quinol + NAD(+) + 4 H(+)(out)</text>
        <dbReference type="Rhea" id="RHEA:57888"/>
        <dbReference type="ChEBI" id="CHEBI:15378"/>
        <dbReference type="ChEBI" id="CHEBI:24646"/>
        <dbReference type="ChEBI" id="CHEBI:57540"/>
        <dbReference type="ChEBI" id="CHEBI:57945"/>
        <dbReference type="ChEBI" id="CHEBI:132124"/>
    </reaction>
</comment>
<evidence type="ECO:0000256" key="4">
    <source>
        <dbReference type="ARBA" id="ARBA00023136"/>
    </source>
</evidence>
<dbReference type="NCBIfam" id="TIGR01770">
    <property type="entry name" value="NDH_I_N"/>
    <property type="match status" value="1"/>
</dbReference>
<feature type="transmembrane region" description="Helical" evidence="5">
    <location>
        <begin position="301"/>
        <end position="324"/>
    </location>
</feature>
<keyword evidence="2 5" id="KW-0812">Transmembrane</keyword>
<dbReference type="EMBL" id="CP017754">
    <property type="protein sequence ID" value="AOZ05627.1"/>
    <property type="molecule type" value="Genomic_DNA"/>
</dbReference>
<evidence type="ECO:0000313" key="8">
    <source>
        <dbReference type="EMBL" id="AOZ05627.1"/>
    </source>
</evidence>
<feature type="transmembrane region" description="Helical" evidence="5">
    <location>
        <begin position="76"/>
        <end position="95"/>
    </location>
</feature>
<protein>
    <recommendedName>
        <fullName evidence="5">NADH-quinone oxidoreductase subunit N</fullName>
        <ecNumber evidence="5">7.1.1.-</ecNumber>
    </recommendedName>
    <alternativeName>
        <fullName evidence="5">NADH dehydrogenase I subunit N</fullName>
    </alternativeName>
    <alternativeName>
        <fullName evidence="5">NDH-1 subunit N</fullName>
    </alternativeName>
</protein>
<gene>
    <name evidence="5" type="primary">nuoN</name>
    <name evidence="8" type="ORF">BKK80_07300</name>
</gene>
<evidence type="ECO:0000256" key="3">
    <source>
        <dbReference type="ARBA" id="ARBA00022989"/>
    </source>
</evidence>
<organism evidence="8 9">
    <name type="scientific">Cupriavidus malaysiensis</name>
    <dbReference type="NCBI Taxonomy" id="367825"/>
    <lineage>
        <taxon>Bacteria</taxon>
        <taxon>Pseudomonadati</taxon>
        <taxon>Pseudomonadota</taxon>
        <taxon>Betaproteobacteria</taxon>
        <taxon>Burkholderiales</taxon>
        <taxon>Burkholderiaceae</taxon>
        <taxon>Cupriavidus</taxon>
    </lineage>
</organism>
<keyword evidence="9" id="KW-1185">Reference proteome</keyword>
<feature type="transmembrane region" description="Helical" evidence="5">
    <location>
        <begin position="379"/>
        <end position="402"/>
    </location>
</feature>
<evidence type="ECO:0000313" key="9">
    <source>
        <dbReference type="Proteomes" id="UP000177515"/>
    </source>
</evidence>
<keyword evidence="5" id="KW-0830">Ubiquinone</keyword>
<evidence type="ECO:0000256" key="6">
    <source>
        <dbReference type="RuleBase" id="RU000320"/>
    </source>
</evidence>
<keyword evidence="5" id="KW-1278">Translocase</keyword>
<feature type="transmembrane region" description="Helical" evidence="5">
    <location>
        <begin position="460"/>
        <end position="486"/>
    </location>
</feature>
<dbReference type="NCBIfam" id="NF004442">
    <property type="entry name" value="PRK05777.1-5"/>
    <property type="match status" value="1"/>
</dbReference>
<accession>A0ABN4TEX8</accession>
<sequence length="492" mass="52775">MQPSSSSLAPVAPIIFLAVAIAAINWIDLARGKGKQSVAYPLSLLATLVLTFWFGLDAAGGETHYVFANLVVVDPMANVLSAFCSLGMFATLVYTRNYLAERDMFAGEFYMLSLFTLGGQIVMITGNNFLTLYLGLELLSLSSYALVALRRDSRVTSESAMKYFVLGALASGFLLYGMSMMYGATGSLNLGEVFRVVESGRVNNTMLAFGVVFLVAGLSFKLGAAPFHMWIPDIYQGSPTAVTLLIAGGPKVAAFALMLRVLVEGLLPLAVDWQMMLVVMSVASLAIGNLTAIVQTNLKRMLAYSTISHMGFVLLGMLSGVAGGKADGAAGAYSASMFYSVTYLLTTLGTFGLILLRTSKGFEAETLEDLKGMSRRNPWFAFLMLVMMFSLAGIPPTVGFYAKLSVLQAVVSTGQTWLAVVAVLFSLIGAFYYLRVVKLMYFDAPVGEEKMEATFGLRSLLSLNGLAIILLGIFPAALMNLCYTAIRATLAS</sequence>
<dbReference type="EC" id="7.1.1.-" evidence="5"/>
<feature type="transmembrane region" description="Helical" evidence="5">
    <location>
        <begin position="336"/>
        <end position="358"/>
    </location>
</feature>
<dbReference type="InterPro" id="IPR001750">
    <property type="entry name" value="ND/Mrp_TM"/>
</dbReference>
<dbReference type="PANTHER" id="PTHR22773">
    <property type="entry name" value="NADH DEHYDROGENASE"/>
    <property type="match status" value="1"/>
</dbReference>
<comment type="similarity">
    <text evidence="5">Belongs to the complex I subunit 2 family.</text>
</comment>
<dbReference type="RefSeq" id="WP_071011907.1">
    <property type="nucleotide sequence ID" value="NZ_CP017754.1"/>
</dbReference>
<dbReference type="HAMAP" id="MF_00445">
    <property type="entry name" value="NDH1_NuoN_1"/>
    <property type="match status" value="1"/>
</dbReference>
<dbReference type="Proteomes" id="UP000177515">
    <property type="component" value="Chromosome 1"/>
</dbReference>
<evidence type="ECO:0000256" key="1">
    <source>
        <dbReference type="ARBA" id="ARBA00004127"/>
    </source>
</evidence>
<keyword evidence="5" id="KW-0813">Transport</keyword>
<name>A0ABN4TEX8_9BURK</name>
<comment type="function">
    <text evidence="5">NDH-1 shuttles electrons from NADH, via FMN and iron-sulfur (Fe-S) centers, to quinones in the respiratory chain. The immediate electron acceptor for the enzyme in this species is believed to be ubiquinone. Couples the redox reaction to proton translocation (for every two electrons transferred, four hydrogen ions are translocated across the cytoplasmic membrane), and thus conserves the redox energy in a proton gradient.</text>
</comment>
<keyword evidence="4 5" id="KW-0472">Membrane</keyword>
<reference evidence="8 9" key="1">
    <citation type="submission" date="2016-10" db="EMBL/GenBank/DDBJ databases">
        <title>Complete genome sequences of three Cupriavidus strains isolated from various Malaysian environments.</title>
        <authorList>
            <person name="Abdullah A.A.-A."/>
            <person name="Shafie N.A.H."/>
            <person name="Lau N.S."/>
        </authorList>
    </citation>
    <scope>NUCLEOTIDE SEQUENCE [LARGE SCALE GENOMIC DNA]</scope>
    <source>
        <strain evidence="8 9">USMAA1020</strain>
    </source>
</reference>
<evidence type="ECO:0000259" key="7">
    <source>
        <dbReference type="Pfam" id="PF00361"/>
    </source>
</evidence>
<keyword evidence="5" id="KW-0874">Quinone</keyword>
<proteinExistence type="inferred from homology"/>
<feature type="transmembrane region" description="Helical" evidence="5">
    <location>
        <begin position="6"/>
        <end position="26"/>
    </location>
</feature>
<feature type="transmembrane region" description="Helical" evidence="5">
    <location>
        <begin position="202"/>
        <end position="220"/>
    </location>
</feature>
<dbReference type="InterPro" id="IPR010096">
    <property type="entry name" value="NADH-Q_OxRdtase_suN/2"/>
</dbReference>
<evidence type="ECO:0000256" key="5">
    <source>
        <dbReference type="HAMAP-Rule" id="MF_00445"/>
    </source>
</evidence>